<organism evidence="1 2">
    <name type="scientific">Ixodes persulcatus</name>
    <name type="common">Taiga tick</name>
    <dbReference type="NCBI Taxonomy" id="34615"/>
    <lineage>
        <taxon>Eukaryota</taxon>
        <taxon>Metazoa</taxon>
        <taxon>Ecdysozoa</taxon>
        <taxon>Arthropoda</taxon>
        <taxon>Chelicerata</taxon>
        <taxon>Arachnida</taxon>
        <taxon>Acari</taxon>
        <taxon>Parasitiformes</taxon>
        <taxon>Ixodida</taxon>
        <taxon>Ixodoidea</taxon>
        <taxon>Ixodidae</taxon>
        <taxon>Ixodinae</taxon>
        <taxon>Ixodes</taxon>
    </lineage>
</organism>
<evidence type="ECO:0000313" key="1">
    <source>
        <dbReference type="EMBL" id="KAG0434286.1"/>
    </source>
</evidence>
<sequence>MLREVLLPYVLDGPFPDGLFWLQHDHNPVRCAKKVKDFLEESAIRQLPLPPGGADMNVIENVWGFLKRTLVKCNLQDSSRETLWAALSDEWEKLRLDDKLPAALFQSLPRRMRDVISSKAGP</sequence>
<dbReference type="EMBL" id="JABSTQ010008614">
    <property type="protein sequence ID" value="KAG0434286.1"/>
    <property type="molecule type" value="Genomic_DNA"/>
</dbReference>
<evidence type="ECO:0000313" key="2">
    <source>
        <dbReference type="Proteomes" id="UP000805193"/>
    </source>
</evidence>
<reference evidence="1 2" key="1">
    <citation type="journal article" date="2020" name="Cell">
        <title>Large-Scale Comparative Analyses of Tick Genomes Elucidate Their Genetic Diversity and Vector Capacities.</title>
        <authorList>
            <consortium name="Tick Genome and Microbiome Consortium (TIGMIC)"/>
            <person name="Jia N."/>
            <person name="Wang J."/>
            <person name="Shi W."/>
            <person name="Du L."/>
            <person name="Sun Y."/>
            <person name="Zhan W."/>
            <person name="Jiang J.F."/>
            <person name="Wang Q."/>
            <person name="Zhang B."/>
            <person name="Ji P."/>
            <person name="Bell-Sakyi L."/>
            <person name="Cui X.M."/>
            <person name="Yuan T.T."/>
            <person name="Jiang B.G."/>
            <person name="Yang W.F."/>
            <person name="Lam T.T."/>
            <person name="Chang Q.C."/>
            <person name="Ding S.J."/>
            <person name="Wang X.J."/>
            <person name="Zhu J.G."/>
            <person name="Ruan X.D."/>
            <person name="Zhao L."/>
            <person name="Wei J.T."/>
            <person name="Ye R.Z."/>
            <person name="Que T.C."/>
            <person name="Du C.H."/>
            <person name="Zhou Y.H."/>
            <person name="Cheng J.X."/>
            <person name="Dai P.F."/>
            <person name="Guo W.B."/>
            <person name="Han X.H."/>
            <person name="Huang E.J."/>
            <person name="Li L.F."/>
            <person name="Wei W."/>
            <person name="Gao Y.C."/>
            <person name="Liu J.Z."/>
            <person name="Shao H.Z."/>
            <person name="Wang X."/>
            <person name="Wang C.C."/>
            <person name="Yang T.C."/>
            <person name="Huo Q.B."/>
            <person name="Li W."/>
            <person name="Chen H.Y."/>
            <person name="Chen S.E."/>
            <person name="Zhou L.G."/>
            <person name="Ni X.B."/>
            <person name="Tian J.H."/>
            <person name="Sheng Y."/>
            <person name="Liu T."/>
            <person name="Pan Y.S."/>
            <person name="Xia L.Y."/>
            <person name="Li J."/>
            <person name="Zhao F."/>
            <person name="Cao W.C."/>
        </authorList>
    </citation>
    <scope>NUCLEOTIDE SEQUENCE [LARGE SCALE GENOMIC DNA]</scope>
    <source>
        <strain evidence="1">Iper-2018</strain>
    </source>
</reference>
<name>A0AC60QL14_IXOPE</name>
<proteinExistence type="predicted"/>
<dbReference type="Proteomes" id="UP000805193">
    <property type="component" value="Unassembled WGS sequence"/>
</dbReference>
<accession>A0AC60QL14</accession>
<comment type="caution">
    <text evidence="1">The sequence shown here is derived from an EMBL/GenBank/DDBJ whole genome shotgun (WGS) entry which is preliminary data.</text>
</comment>
<gene>
    <name evidence="1" type="ORF">HPB47_019209</name>
</gene>
<keyword evidence="2" id="KW-1185">Reference proteome</keyword>
<protein>
    <submittedName>
        <fullName evidence="1">Uncharacterized protein</fullName>
    </submittedName>
</protein>